<gene>
    <name evidence="1" type="ORF">S03H2_66560</name>
</gene>
<proteinExistence type="predicted"/>
<comment type="caution">
    <text evidence="1">The sequence shown here is derived from an EMBL/GenBank/DDBJ whole genome shotgun (WGS) entry which is preliminary data.</text>
</comment>
<sequence>GGLMIAAGVLALYGDPLFSKIAAAAIMVVQLVDWLLYEIFGFDMWKEFVSFFWGIKDANPKYSVLSNSLVYNVAKIEAQGGFEVGDSIGVNINFENTGNTRLTFGLKAKAGAGSYGSHKTRTISSGHTGSLTATDTFQYATSSFTLTNKVDMSWYYNPPGRWVVNIIPPFVWWVDPPSSSGGPYYGEPNS</sequence>
<organism evidence="1">
    <name type="scientific">marine sediment metagenome</name>
    <dbReference type="NCBI Taxonomy" id="412755"/>
    <lineage>
        <taxon>unclassified sequences</taxon>
        <taxon>metagenomes</taxon>
        <taxon>ecological metagenomes</taxon>
    </lineage>
</organism>
<feature type="non-terminal residue" evidence="1">
    <location>
        <position position="190"/>
    </location>
</feature>
<evidence type="ECO:0000313" key="1">
    <source>
        <dbReference type="EMBL" id="GAH81753.1"/>
    </source>
</evidence>
<reference evidence="1" key="1">
    <citation type="journal article" date="2014" name="Front. Microbiol.">
        <title>High frequency of phylogenetically diverse reductive dehalogenase-homologous genes in deep subseafloor sedimentary metagenomes.</title>
        <authorList>
            <person name="Kawai M."/>
            <person name="Futagami T."/>
            <person name="Toyoda A."/>
            <person name="Takaki Y."/>
            <person name="Nishi S."/>
            <person name="Hori S."/>
            <person name="Arai W."/>
            <person name="Tsubouchi T."/>
            <person name="Morono Y."/>
            <person name="Uchiyama I."/>
            <person name="Ito T."/>
            <person name="Fujiyama A."/>
            <person name="Inagaki F."/>
            <person name="Takami H."/>
        </authorList>
    </citation>
    <scope>NUCLEOTIDE SEQUENCE</scope>
    <source>
        <strain evidence="1">Expedition CK06-06</strain>
    </source>
</reference>
<name>X1KI62_9ZZZZ</name>
<dbReference type="AlphaFoldDB" id="X1KI62"/>
<dbReference type="EMBL" id="BARU01043479">
    <property type="protein sequence ID" value="GAH81753.1"/>
    <property type="molecule type" value="Genomic_DNA"/>
</dbReference>
<protein>
    <submittedName>
        <fullName evidence="1">Uncharacterized protein</fullName>
    </submittedName>
</protein>
<feature type="non-terminal residue" evidence="1">
    <location>
        <position position="1"/>
    </location>
</feature>
<accession>X1KI62</accession>